<evidence type="ECO:0000313" key="2">
    <source>
        <dbReference type="EMBL" id="RCN42071.1"/>
    </source>
</evidence>
<protein>
    <submittedName>
        <fullName evidence="2">Uncharacterized protein</fullName>
    </submittedName>
</protein>
<feature type="chain" id="PRO_5016620149" evidence="1">
    <location>
        <begin position="18"/>
        <end position="94"/>
    </location>
</feature>
<accession>A0A368GCH8</accession>
<gene>
    <name evidence="2" type="ORF">ANCCAN_11941</name>
</gene>
<organism evidence="2 3">
    <name type="scientific">Ancylostoma caninum</name>
    <name type="common">Dog hookworm</name>
    <dbReference type="NCBI Taxonomy" id="29170"/>
    <lineage>
        <taxon>Eukaryota</taxon>
        <taxon>Metazoa</taxon>
        <taxon>Ecdysozoa</taxon>
        <taxon>Nematoda</taxon>
        <taxon>Chromadorea</taxon>
        <taxon>Rhabditida</taxon>
        <taxon>Rhabditina</taxon>
        <taxon>Rhabditomorpha</taxon>
        <taxon>Strongyloidea</taxon>
        <taxon>Ancylostomatidae</taxon>
        <taxon>Ancylostomatinae</taxon>
        <taxon>Ancylostoma</taxon>
    </lineage>
</organism>
<keyword evidence="3" id="KW-1185">Reference proteome</keyword>
<comment type="caution">
    <text evidence="2">The sequence shown here is derived from an EMBL/GenBank/DDBJ whole genome shotgun (WGS) entry which is preliminary data.</text>
</comment>
<reference evidence="2 3" key="1">
    <citation type="submission" date="2014-10" db="EMBL/GenBank/DDBJ databases">
        <title>Draft genome of the hookworm Ancylostoma caninum.</title>
        <authorList>
            <person name="Mitreva M."/>
        </authorList>
    </citation>
    <scope>NUCLEOTIDE SEQUENCE [LARGE SCALE GENOMIC DNA]</scope>
    <source>
        <strain evidence="2 3">Baltimore</strain>
    </source>
</reference>
<dbReference type="AlphaFoldDB" id="A0A368GCH8"/>
<proteinExistence type="predicted"/>
<keyword evidence="1" id="KW-0732">Signal</keyword>
<feature type="signal peptide" evidence="1">
    <location>
        <begin position="1"/>
        <end position="17"/>
    </location>
</feature>
<dbReference type="EMBL" id="JOJR01000211">
    <property type="protein sequence ID" value="RCN42071.1"/>
    <property type="molecule type" value="Genomic_DNA"/>
</dbReference>
<name>A0A368GCH8_ANCCA</name>
<evidence type="ECO:0000313" key="3">
    <source>
        <dbReference type="Proteomes" id="UP000252519"/>
    </source>
</evidence>
<dbReference type="Proteomes" id="UP000252519">
    <property type="component" value="Unassembled WGS sequence"/>
</dbReference>
<evidence type="ECO:0000256" key="1">
    <source>
        <dbReference type="SAM" id="SignalP"/>
    </source>
</evidence>
<sequence length="94" mass="9703">MNSAFLILLLLVVDIFAINITSQNKTSISVNEKMPVSNKTVPSKDKFKFPWGLIAIGAAQGAASAAASIYQSKLLAAQGAASAAASTYQGNTKG</sequence>